<dbReference type="Pfam" id="PF12728">
    <property type="entry name" value="HTH_17"/>
    <property type="match status" value="1"/>
</dbReference>
<name>A0A0A1FE70_9BURK</name>
<dbReference type="PRINTS" id="PR00143">
    <property type="entry name" value="CITRTSNTHASE"/>
</dbReference>
<reference evidence="7" key="1">
    <citation type="journal article" date="2014" name="Soil Biol. Biochem.">
        <title>Structure and function of bacterial communities in ageing soils: Insights from the Mendocino ecological staircase.</title>
        <authorList>
            <person name="Uroz S."/>
            <person name="Tech J.J."/>
            <person name="Sawaya N.A."/>
            <person name="Frey-Klett P."/>
            <person name="Leveau J.H.J."/>
        </authorList>
    </citation>
    <scope>NUCLEOTIDE SEQUENCE [LARGE SCALE GENOMIC DNA]</scope>
    <source>
        <strain evidence="7">Cal35</strain>
    </source>
</reference>
<dbReference type="InterPro" id="IPR041657">
    <property type="entry name" value="HTH_17"/>
</dbReference>
<dbReference type="HOGENOM" id="CLU_025068_1_0_4"/>
<dbReference type="Gene3D" id="1.10.580.10">
    <property type="entry name" value="Citrate Synthase, domain 1"/>
    <property type="match status" value="2"/>
</dbReference>
<dbReference type="InterPro" id="IPR016142">
    <property type="entry name" value="Citrate_synth-like_lrg_a-sub"/>
</dbReference>
<sequence length="422" mass="45520">MLTVCVNLDCDNQYKEIFPMKKMLTADEAATLLGVSTATLYSYVSRGMLDSVPSKNVRSKLYPRDQVLRLAARRKDGRQAGHTVEQAIDWGKPILESRITLIEHGVIRYRGHDAMKLAQSATLEQVAVILWDDGKANMFDTNVMQITPAQWRHMRQPFSTFLPLERTAALLAASAPLLIAAELPTNGAQLMQLVAAALLNTDVSMLPLHQQCGNAWGLDDAATNLVRAALVACADHELNVSAFTVRCVASTGAPLPLALLAGLAALSGPRHGGESLRIRTLIDAALESDDMHGALKQHLAQPGIASGYGNRLPGFGHPLYPDGDPRGRMLLQMLAAQETRHGNIAQLLEIGEAASALSGQPVNVDFSLAAIEYAFGLARGTSQTLFALGRCAGWIAHAKEQASTGQLIRPRARYVGSFDFLD</sequence>
<dbReference type="SUPFAM" id="SSF48256">
    <property type="entry name" value="Citrate synthase"/>
    <property type="match status" value="1"/>
</dbReference>
<dbReference type="GO" id="GO:0005829">
    <property type="term" value="C:cytosol"/>
    <property type="evidence" value="ECO:0007669"/>
    <property type="project" value="TreeGrafter"/>
</dbReference>
<dbReference type="Proteomes" id="UP000030302">
    <property type="component" value="Chromosome"/>
</dbReference>
<dbReference type="EMBL" id="CP009962">
    <property type="protein sequence ID" value="AIY42751.1"/>
    <property type="molecule type" value="Genomic_DNA"/>
</dbReference>
<dbReference type="SUPFAM" id="SSF46955">
    <property type="entry name" value="Putative DNA-binding domain"/>
    <property type="match status" value="1"/>
</dbReference>
<dbReference type="PANTHER" id="PTHR11739">
    <property type="entry name" value="CITRATE SYNTHASE"/>
    <property type="match status" value="1"/>
</dbReference>
<proteinExistence type="inferred from homology"/>
<keyword evidence="6" id="KW-0012">Acyltransferase</keyword>
<dbReference type="GO" id="GO:0006099">
    <property type="term" value="P:tricarboxylic acid cycle"/>
    <property type="evidence" value="ECO:0007669"/>
    <property type="project" value="UniProtKB-UniPathway"/>
</dbReference>
<comment type="pathway">
    <text evidence="1">Carbohydrate metabolism; tricarboxylic acid cycle; isocitrate from oxaloacetate: step 1/2.</text>
</comment>
<dbReference type="GO" id="GO:0005975">
    <property type="term" value="P:carbohydrate metabolic process"/>
    <property type="evidence" value="ECO:0007669"/>
    <property type="project" value="TreeGrafter"/>
</dbReference>
<dbReference type="InterPro" id="IPR009061">
    <property type="entry name" value="DNA-bd_dom_put_sf"/>
</dbReference>
<dbReference type="CDD" id="cd06102">
    <property type="entry name" value="citrate_synt_like_2"/>
    <property type="match status" value="1"/>
</dbReference>
<dbReference type="InterPro" id="IPR002020">
    <property type="entry name" value="Citrate_synthase"/>
</dbReference>
<keyword evidence="7" id="KW-1185">Reference proteome</keyword>
<organism evidence="6 7">
    <name type="scientific">Collimonas arenae</name>
    <dbReference type="NCBI Taxonomy" id="279058"/>
    <lineage>
        <taxon>Bacteria</taxon>
        <taxon>Pseudomonadati</taxon>
        <taxon>Pseudomonadota</taxon>
        <taxon>Betaproteobacteria</taxon>
        <taxon>Burkholderiales</taxon>
        <taxon>Oxalobacteraceae</taxon>
        <taxon>Collimonas</taxon>
    </lineage>
</organism>
<dbReference type="InterPro" id="IPR016143">
    <property type="entry name" value="Citrate_synth-like_sm_a-sub"/>
</dbReference>
<keyword evidence="4 6" id="KW-0808">Transferase</keyword>
<dbReference type="UniPathway" id="UPA00223">
    <property type="reaction ID" value="UER00717"/>
</dbReference>
<evidence type="ECO:0000256" key="3">
    <source>
        <dbReference type="ARBA" id="ARBA00012972"/>
    </source>
</evidence>
<dbReference type="PANTHER" id="PTHR11739:SF4">
    <property type="entry name" value="CITRATE SYNTHASE, PEROXISOMAL"/>
    <property type="match status" value="1"/>
</dbReference>
<dbReference type="Gene3D" id="1.10.230.10">
    <property type="entry name" value="Cytochrome P450-Terp, domain 2"/>
    <property type="match status" value="1"/>
</dbReference>
<feature type="domain" description="Helix-turn-helix" evidence="5">
    <location>
        <begin position="23"/>
        <end position="74"/>
    </location>
</feature>
<dbReference type="Gene3D" id="1.10.1660.10">
    <property type="match status" value="1"/>
</dbReference>
<evidence type="ECO:0000256" key="1">
    <source>
        <dbReference type="ARBA" id="ARBA00004751"/>
    </source>
</evidence>
<dbReference type="InterPro" id="IPR036969">
    <property type="entry name" value="Citrate_synthase_sf"/>
</dbReference>
<evidence type="ECO:0000313" key="6">
    <source>
        <dbReference type="EMBL" id="AIY42751.1"/>
    </source>
</evidence>
<dbReference type="AlphaFoldDB" id="A0A0A1FE70"/>
<accession>A0A0A1FE70</accession>
<evidence type="ECO:0000256" key="4">
    <source>
        <dbReference type="ARBA" id="ARBA00022679"/>
    </source>
</evidence>
<evidence type="ECO:0000256" key="2">
    <source>
        <dbReference type="ARBA" id="ARBA00010566"/>
    </source>
</evidence>
<dbReference type="Pfam" id="PF00285">
    <property type="entry name" value="Citrate_synt"/>
    <property type="match status" value="1"/>
</dbReference>
<dbReference type="KEGG" id="care:LT85_3593"/>
<comment type="similarity">
    <text evidence="2">Belongs to the citrate synthase family.</text>
</comment>
<evidence type="ECO:0000259" key="5">
    <source>
        <dbReference type="Pfam" id="PF12728"/>
    </source>
</evidence>
<evidence type="ECO:0000313" key="7">
    <source>
        <dbReference type="Proteomes" id="UP000030302"/>
    </source>
</evidence>
<protein>
    <recommendedName>
        <fullName evidence="3">citrate synthase (unknown stereospecificity)</fullName>
        <ecNumber evidence="3">2.3.3.16</ecNumber>
    </recommendedName>
</protein>
<dbReference type="EC" id="2.3.3.16" evidence="3"/>
<dbReference type="GO" id="GO:0036440">
    <property type="term" value="F:citrate synthase activity"/>
    <property type="evidence" value="ECO:0007669"/>
    <property type="project" value="UniProtKB-EC"/>
</dbReference>
<dbReference type="STRING" id="279058.LT85_3593"/>
<gene>
    <name evidence="6" type="ORF">LT85_3593</name>
</gene>